<organism evidence="1 2">
    <name type="scientific">Capsaspora owczarzaki (strain ATCC 30864)</name>
    <dbReference type="NCBI Taxonomy" id="595528"/>
    <lineage>
        <taxon>Eukaryota</taxon>
        <taxon>Filasterea</taxon>
        <taxon>Capsaspora</taxon>
    </lineage>
</organism>
<dbReference type="PhylomeDB" id="A0A0D2WM17"/>
<gene>
    <name evidence="1" type="ORF">CAOG_002272</name>
</gene>
<dbReference type="RefSeq" id="XP_004349022.1">
    <property type="nucleotide sequence ID" value="XM_004348972.2"/>
</dbReference>
<proteinExistence type="predicted"/>
<dbReference type="InParanoid" id="A0A0D2WM17"/>
<sequence length="264" mass="29465">MPTLYDLATSNPVIGTVLKLEANSPPGSWPVVGAMQIPRSALFNILFELCDVTSHNMRHVVCELMLDLIYARFEEPSSKSTQDVAVVGNCLDISGRVSSSELPLRPGSISAKELECYIQKLLPDARSAYAVTTLILSDNELRNPDMAYAAAAVQLLPLCRAVKLRRNRFGYGTPDRAMIAELRKIVENESVRFVDVAGEMFTGSDWQEAFSDWPEALWQKLVFIPLVWLKGHNWNNPDICGPFVAASRACHERYYASNEPEPIF</sequence>
<reference evidence="2" key="1">
    <citation type="submission" date="2011-02" db="EMBL/GenBank/DDBJ databases">
        <title>The Genome Sequence of Capsaspora owczarzaki ATCC 30864.</title>
        <authorList>
            <person name="Russ C."/>
            <person name="Cuomo C."/>
            <person name="Burger G."/>
            <person name="Gray M.W."/>
            <person name="Holland P.W.H."/>
            <person name="King N."/>
            <person name="Lang F.B.F."/>
            <person name="Roger A.J."/>
            <person name="Ruiz-Trillo I."/>
            <person name="Young S.K."/>
            <person name="Zeng Q."/>
            <person name="Gargeya S."/>
            <person name="Alvarado L."/>
            <person name="Berlin A."/>
            <person name="Chapman S.B."/>
            <person name="Chen Z."/>
            <person name="Freedman E."/>
            <person name="Gellesch M."/>
            <person name="Goldberg J."/>
            <person name="Griggs A."/>
            <person name="Gujja S."/>
            <person name="Heilman E."/>
            <person name="Heiman D."/>
            <person name="Howarth C."/>
            <person name="Mehta T."/>
            <person name="Neiman D."/>
            <person name="Pearson M."/>
            <person name="Roberts A."/>
            <person name="Saif S."/>
            <person name="Shea T."/>
            <person name="Shenoy N."/>
            <person name="Sisk P."/>
            <person name="Stolte C."/>
            <person name="Sykes S."/>
            <person name="White J."/>
            <person name="Yandava C."/>
            <person name="Haas B."/>
            <person name="Nusbaum C."/>
            <person name="Birren B."/>
        </authorList>
    </citation>
    <scope>NUCLEOTIDE SEQUENCE</scope>
    <source>
        <strain evidence="2">ATCC 30864</strain>
    </source>
</reference>
<evidence type="ECO:0000313" key="1">
    <source>
        <dbReference type="EMBL" id="KJE91083.1"/>
    </source>
</evidence>
<evidence type="ECO:0000313" key="2">
    <source>
        <dbReference type="Proteomes" id="UP000008743"/>
    </source>
</evidence>
<keyword evidence="2" id="KW-1185">Reference proteome</keyword>
<accession>A0A0D2WM17</accession>
<dbReference type="EMBL" id="KE346362">
    <property type="protein sequence ID" value="KJE91083.1"/>
    <property type="molecule type" value="Genomic_DNA"/>
</dbReference>
<protein>
    <submittedName>
        <fullName evidence="1">Uncharacterized protein</fullName>
    </submittedName>
</protein>
<dbReference type="AlphaFoldDB" id="A0A0D2WM17"/>
<name>A0A0D2WM17_CAPO3</name>
<dbReference type="Proteomes" id="UP000008743">
    <property type="component" value="Unassembled WGS sequence"/>
</dbReference>